<reference evidence="1" key="1">
    <citation type="journal article" date="2015" name="Nature">
        <title>Complex archaea that bridge the gap between prokaryotes and eukaryotes.</title>
        <authorList>
            <person name="Spang A."/>
            <person name="Saw J.H."/>
            <person name="Jorgensen S.L."/>
            <person name="Zaremba-Niedzwiedzka K."/>
            <person name="Martijn J."/>
            <person name="Lind A.E."/>
            <person name="van Eijk R."/>
            <person name="Schleper C."/>
            <person name="Guy L."/>
            <person name="Ettema T.J."/>
        </authorList>
    </citation>
    <scope>NUCLEOTIDE SEQUENCE</scope>
</reference>
<sequence length="75" mass="8639">MIPHNKNPTIKPENLEIKMGTHEEVIWSKVRDEASALIKTSKDNLIIQKAMLVLALENIEIEKKKFAETNKELNK</sequence>
<evidence type="ECO:0000313" key="1">
    <source>
        <dbReference type="EMBL" id="KKM99773.1"/>
    </source>
</evidence>
<gene>
    <name evidence="1" type="ORF">LCGC14_1144590</name>
</gene>
<dbReference type="EMBL" id="LAZR01005459">
    <property type="protein sequence ID" value="KKM99773.1"/>
    <property type="molecule type" value="Genomic_DNA"/>
</dbReference>
<protein>
    <submittedName>
        <fullName evidence="1">Uncharacterized protein</fullName>
    </submittedName>
</protein>
<name>A0A0F9M266_9ZZZZ</name>
<proteinExistence type="predicted"/>
<comment type="caution">
    <text evidence="1">The sequence shown here is derived from an EMBL/GenBank/DDBJ whole genome shotgun (WGS) entry which is preliminary data.</text>
</comment>
<dbReference type="AlphaFoldDB" id="A0A0F9M266"/>
<accession>A0A0F9M266</accession>
<organism evidence="1">
    <name type="scientific">marine sediment metagenome</name>
    <dbReference type="NCBI Taxonomy" id="412755"/>
    <lineage>
        <taxon>unclassified sequences</taxon>
        <taxon>metagenomes</taxon>
        <taxon>ecological metagenomes</taxon>
    </lineage>
</organism>